<reference evidence="4" key="1">
    <citation type="submission" date="2020-05" db="EMBL/GenBank/DDBJ databases">
        <title>Phylogenomic resolution of chytrid fungi.</title>
        <authorList>
            <person name="Stajich J.E."/>
            <person name="Amses K."/>
            <person name="Simmons R."/>
            <person name="Seto K."/>
            <person name="Myers J."/>
            <person name="Bonds A."/>
            <person name="Quandt C.A."/>
            <person name="Barry K."/>
            <person name="Liu P."/>
            <person name="Grigoriev I."/>
            <person name="Longcore J.E."/>
            <person name="James T.Y."/>
        </authorList>
    </citation>
    <scope>NUCLEOTIDE SEQUENCE</scope>
    <source>
        <strain evidence="4">JEL0318</strain>
    </source>
</reference>
<dbReference type="AlphaFoldDB" id="A0AAD5S8L5"/>
<dbReference type="InterPro" id="IPR036397">
    <property type="entry name" value="RNaseH_sf"/>
</dbReference>
<dbReference type="GO" id="GO:0005737">
    <property type="term" value="C:cytoplasm"/>
    <property type="evidence" value="ECO:0007669"/>
    <property type="project" value="TreeGrafter"/>
</dbReference>
<evidence type="ECO:0000313" key="5">
    <source>
        <dbReference type="Proteomes" id="UP001212841"/>
    </source>
</evidence>
<dbReference type="GO" id="GO:0005634">
    <property type="term" value="C:nucleus"/>
    <property type="evidence" value="ECO:0007669"/>
    <property type="project" value="TreeGrafter"/>
</dbReference>
<dbReference type="InterPro" id="IPR051132">
    <property type="entry name" value="3-5_Exonuclease_domain"/>
</dbReference>
<dbReference type="GO" id="GO:0003676">
    <property type="term" value="F:nucleic acid binding"/>
    <property type="evidence" value="ECO:0007669"/>
    <property type="project" value="InterPro"/>
</dbReference>
<dbReference type="EMBL" id="JADGJD010000860">
    <property type="protein sequence ID" value="KAJ3048022.1"/>
    <property type="molecule type" value="Genomic_DNA"/>
</dbReference>
<proteinExistence type="predicted"/>
<dbReference type="PANTHER" id="PTHR13620:SF104">
    <property type="entry name" value="EXONUCLEASE 3'-5' DOMAIN-CONTAINING PROTEIN 2"/>
    <property type="match status" value="1"/>
</dbReference>
<organism evidence="4 5">
    <name type="scientific">Rhizophlyctis rosea</name>
    <dbReference type="NCBI Taxonomy" id="64517"/>
    <lineage>
        <taxon>Eukaryota</taxon>
        <taxon>Fungi</taxon>
        <taxon>Fungi incertae sedis</taxon>
        <taxon>Chytridiomycota</taxon>
        <taxon>Chytridiomycota incertae sedis</taxon>
        <taxon>Chytridiomycetes</taxon>
        <taxon>Rhizophlyctidales</taxon>
        <taxon>Rhizophlyctidaceae</taxon>
        <taxon>Rhizophlyctis</taxon>
    </lineage>
</organism>
<name>A0AAD5S8L5_9FUNG</name>
<dbReference type="GO" id="GO:0006139">
    <property type="term" value="P:nucleobase-containing compound metabolic process"/>
    <property type="evidence" value="ECO:0007669"/>
    <property type="project" value="InterPro"/>
</dbReference>
<sequence>MASPHPGYVKHRVLRIVPARAQHKTAAHCQFEVDGILTDTGNQASYLEDWIDRHCYAVGADGKVDRERWKIREMGLDCEFNQPGQVVLVQMAVDGGHELSYHCPDRQFPNAIRRVLACPDVKKVGKEVWSADGRKLHLAGVNHVRGFCDIAPLWVLYQQHVNNRNVREADCPGLEALAEEFLGWSIKVGHEGHWARHVVLEDREIEYAAMDAIASLEVWKELKRRLPPLAAEIHEHVTLMEMHHNQR</sequence>
<dbReference type="GO" id="GO:0008408">
    <property type="term" value="F:3'-5' exonuclease activity"/>
    <property type="evidence" value="ECO:0007669"/>
    <property type="project" value="InterPro"/>
</dbReference>
<protein>
    <recommendedName>
        <fullName evidence="3">3'-5' exonuclease domain-containing protein</fullName>
    </recommendedName>
</protein>
<dbReference type="InterPro" id="IPR012337">
    <property type="entry name" value="RNaseH-like_sf"/>
</dbReference>
<evidence type="ECO:0000256" key="2">
    <source>
        <dbReference type="ARBA" id="ARBA00022801"/>
    </source>
</evidence>
<keyword evidence="2" id="KW-0378">Hydrolase</keyword>
<dbReference type="PANTHER" id="PTHR13620">
    <property type="entry name" value="3-5 EXONUCLEASE"/>
    <property type="match status" value="1"/>
</dbReference>
<evidence type="ECO:0000313" key="4">
    <source>
        <dbReference type="EMBL" id="KAJ3048022.1"/>
    </source>
</evidence>
<accession>A0AAD5S8L5</accession>
<keyword evidence="5" id="KW-1185">Reference proteome</keyword>
<dbReference type="Pfam" id="PF01612">
    <property type="entry name" value="DNA_pol_A_exo1"/>
    <property type="match status" value="1"/>
</dbReference>
<comment type="caution">
    <text evidence="4">The sequence shown here is derived from an EMBL/GenBank/DDBJ whole genome shotgun (WGS) entry which is preliminary data.</text>
</comment>
<keyword evidence="1" id="KW-0540">Nuclease</keyword>
<evidence type="ECO:0000259" key="3">
    <source>
        <dbReference type="Pfam" id="PF01612"/>
    </source>
</evidence>
<dbReference type="Gene3D" id="3.30.420.10">
    <property type="entry name" value="Ribonuclease H-like superfamily/Ribonuclease H"/>
    <property type="match status" value="1"/>
</dbReference>
<dbReference type="SUPFAM" id="SSF53098">
    <property type="entry name" value="Ribonuclease H-like"/>
    <property type="match status" value="1"/>
</dbReference>
<evidence type="ECO:0000256" key="1">
    <source>
        <dbReference type="ARBA" id="ARBA00022722"/>
    </source>
</evidence>
<feature type="domain" description="3'-5' exonuclease" evidence="3">
    <location>
        <begin position="85"/>
        <end position="226"/>
    </location>
</feature>
<gene>
    <name evidence="4" type="ORF">HK097_010960</name>
</gene>
<dbReference type="Proteomes" id="UP001212841">
    <property type="component" value="Unassembled WGS sequence"/>
</dbReference>
<dbReference type="InterPro" id="IPR002562">
    <property type="entry name" value="3'-5'_exonuclease_dom"/>
</dbReference>